<dbReference type="PIRSF" id="PIRSF016838">
    <property type="entry name" value="PafC"/>
    <property type="match status" value="1"/>
</dbReference>
<name>A0ABV0ATN2_9ACTN</name>
<dbReference type="SUPFAM" id="SSF46785">
    <property type="entry name" value="Winged helix' DNA-binding domain"/>
    <property type="match status" value="1"/>
</dbReference>
<keyword evidence="4" id="KW-1185">Reference proteome</keyword>
<dbReference type="Proteomes" id="UP001447516">
    <property type="component" value="Unassembled WGS sequence"/>
</dbReference>
<dbReference type="InterPro" id="IPR036390">
    <property type="entry name" value="WH_DNA-bd_sf"/>
</dbReference>
<dbReference type="Gene3D" id="1.10.10.10">
    <property type="entry name" value="Winged helix-like DNA-binding domain superfamily/Winged helix DNA-binding domain"/>
    <property type="match status" value="1"/>
</dbReference>
<dbReference type="InterPro" id="IPR036388">
    <property type="entry name" value="WH-like_DNA-bd_sf"/>
</dbReference>
<evidence type="ECO:0000259" key="1">
    <source>
        <dbReference type="Pfam" id="PF08279"/>
    </source>
</evidence>
<dbReference type="Pfam" id="PF08279">
    <property type="entry name" value="HTH_11"/>
    <property type="match status" value="1"/>
</dbReference>
<proteinExistence type="predicted"/>
<comment type="caution">
    <text evidence="3">The sequence shown here is derived from an EMBL/GenBank/DDBJ whole genome shotgun (WGS) entry which is preliminary data.</text>
</comment>
<feature type="domain" description="Helix-turn-helix type 11" evidence="1">
    <location>
        <begin position="12"/>
        <end position="65"/>
    </location>
</feature>
<organism evidence="3 4">
    <name type="scientific">Microbispora maris</name>
    <dbReference type="NCBI Taxonomy" id="3144104"/>
    <lineage>
        <taxon>Bacteria</taxon>
        <taxon>Bacillati</taxon>
        <taxon>Actinomycetota</taxon>
        <taxon>Actinomycetes</taxon>
        <taxon>Streptosporangiales</taxon>
        <taxon>Streptosporangiaceae</taxon>
        <taxon>Microbispora</taxon>
    </lineage>
</organism>
<dbReference type="EMBL" id="JBDJAW010000025">
    <property type="protein sequence ID" value="MEN3538642.1"/>
    <property type="molecule type" value="Genomic_DNA"/>
</dbReference>
<dbReference type="InterPro" id="IPR026881">
    <property type="entry name" value="WYL_dom"/>
</dbReference>
<dbReference type="PANTHER" id="PTHR34580:SF3">
    <property type="entry name" value="PROTEIN PAFB"/>
    <property type="match status" value="1"/>
</dbReference>
<evidence type="ECO:0000313" key="4">
    <source>
        <dbReference type="Proteomes" id="UP001447516"/>
    </source>
</evidence>
<dbReference type="InterPro" id="IPR051534">
    <property type="entry name" value="CBASS_pafABC_assoc_protein"/>
</dbReference>
<feature type="domain" description="WYL" evidence="2">
    <location>
        <begin position="144"/>
        <end position="211"/>
    </location>
</feature>
<accession>A0ABV0ATN2</accession>
<gene>
    <name evidence="3" type="ORF">AAH991_26260</name>
</gene>
<dbReference type="Pfam" id="PF13280">
    <property type="entry name" value="WYL"/>
    <property type="match status" value="1"/>
</dbReference>
<dbReference type="InterPro" id="IPR013196">
    <property type="entry name" value="HTH_11"/>
</dbReference>
<dbReference type="InterPro" id="IPR028349">
    <property type="entry name" value="PafC-like"/>
</dbReference>
<dbReference type="RefSeq" id="WP_346228573.1">
    <property type="nucleotide sequence ID" value="NZ_JBDJAW010000025.1"/>
</dbReference>
<evidence type="ECO:0000259" key="2">
    <source>
        <dbReference type="Pfam" id="PF13280"/>
    </source>
</evidence>
<dbReference type="PROSITE" id="PS52050">
    <property type="entry name" value="WYL"/>
    <property type="match status" value="1"/>
</dbReference>
<protein>
    <submittedName>
        <fullName evidence="3">WYL domain-containing protein</fullName>
    </submittedName>
</protein>
<reference evidence="3 4" key="1">
    <citation type="submission" date="2024-05" db="EMBL/GenBank/DDBJ databases">
        <title>Microbispora sp.ZYX-F-249.</title>
        <authorList>
            <person name="Xie H."/>
        </authorList>
    </citation>
    <scope>NUCLEOTIDE SEQUENCE [LARGE SCALE GENOMIC DNA]</scope>
    <source>
        <strain evidence="3 4">ZYX-F-249</strain>
    </source>
</reference>
<dbReference type="PANTHER" id="PTHR34580">
    <property type="match status" value="1"/>
</dbReference>
<sequence length="317" mass="34808">MKRDESPTARALLLLELIQNSPGITAERLAGRLGVSERAARRYVGILREAGIPIESERGPYGGYRVGRGVRLPPLMFTQAEALGLVMAVLDGHHDAADPADPVGVALGKILRVLPEAVGEPAAAVRSLSARHFEPGVRTPGPETTAALVRACAARHRLRLGYRIRPGEERLMEVDPWAVVVRRGRWYLLCWSHTKNARRVLRVDKVADVEVLDVPAVPPPDLDPAEMLEDHLSAGWRHEVEVVVDAPAEAVAEWIPRSLGRREPIDATTTRLVGSTDEPDWYVRQLTAIRAPFRIVGSRELREAAEALGRRLLQAGA</sequence>
<evidence type="ECO:0000313" key="3">
    <source>
        <dbReference type="EMBL" id="MEN3538642.1"/>
    </source>
</evidence>